<reference evidence="2" key="1">
    <citation type="submission" date="2005-07" db="EMBL/GenBank/DDBJ databases">
        <title>Complete sequence of Prochlorococcus marinus str. MIT 9312.</title>
        <authorList>
            <consortium name="US DOE Joint Genome Institute"/>
            <person name="Copeland A."/>
            <person name="Lucas S."/>
            <person name="Lapidus A."/>
            <person name="Barry K."/>
            <person name="Detter J.C."/>
            <person name="Glavina T."/>
            <person name="Hammon N."/>
            <person name="Israni S."/>
            <person name="Pitluck S."/>
            <person name="Thiel J."/>
            <person name="Schmutz J."/>
            <person name="Larimer F."/>
            <person name="Land M."/>
            <person name="Kyrpides N."/>
            <person name="Lykidis A."/>
            <person name="Richardson P."/>
        </authorList>
    </citation>
    <scope>NUCLEOTIDE SEQUENCE [LARGE SCALE GENOMIC DNA]</scope>
    <source>
        <strain evidence="2">MIT 9312</strain>
    </source>
</reference>
<dbReference type="KEGG" id="pmi:PMT9312_1960"/>
<dbReference type="eggNOG" id="ENOG5032GAV">
    <property type="taxonomic scope" value="Bacteria"/>
</dbReference>
<dbReference type="AlphaFoldDB" id="A7FAQ5"/>
<evidence type="ECO:0000313" key="2">
    <source>
        <dbReference type="Proteomes" id="UP000002715"/>
    </source>
</evidence>
<gene>
    <name evidence="1" type="ordered locus">PMT9312_1960</name>
</gene>
<proteinExistence type="predicted"/>
<dbReference type="EMBL" id="CP000111">
    <property type="protein sequence ID" value="ABS83229.1"/>
    <property type="molecule type" value="Genomic_DNA"/>
</dbReference>
<protein>
    <submittedName>
        <fullName evidence="1">Uncharacterized protein</fullName>
    </submittedName>
</protein>
<dbReference type="HOGENOM" id="CLU_2975716_0_0_3"/>
<dbReference type="Proteomes" id="UP000002715">
    <property type="component" value="Chromosome"/>
</dbReference>
<sequence length="58" mass="6880">MTMNTFRNKQFKNQLDPNYAFYDCLRSCELKSSSEKSLEKCIDSCEWKPPSKHSNNKK</sequence>
<accession>A7FAQ5</accession>
<evidence type="ECO:0000313" key="1">
    <source>
        <dbReference type="EMBL" id="ABS83229.1"/>
    </source>
</evidence>
<name>A7FAQ5_PROM9</name>
<organism evidence="1 2">
    <name type="scientific">Prochlorococcus marinus (strain MIT 9312)</name>
    <dbReference type="NCBI Taxonomy" id="74546"/>
    <lineage>
        <taxon>Bacteria</taxon>
        <taxon>Bacillati</taxon>
        <taxon>Cyanobacteriota</taxon>
        <taxon>Cyanophyceae</taxon>
        <taxon>Synechococcales</taxon>
        <taxon>Prochlorococcaceae</taxon>
        <taxon>Prochlorococcus</taxon>
    </lineage>
</organism>